<sequence length="351" mass="36304">MDPYAAALEHEQLLIRRGTRSGLFTMVAVHSTARGPSLGGCRMWRYDDARSAMRDALRLSRAMTYKSAVAGLPLGGGKGVIMLRPDTVLTPRVRRAALEDFADTVAALDGAYIAAEDVGTSARDMDTIAGRTEHVAGRAARHGGSGDPSPFTAIGVEAAVLASVESVFGSASLKGRSVAVVGLGHVGLRVARLLARRGATLLANDIDPARRVDAAKLGARWVTAAEALGAPVDVYCPCALGGILDHDTAGVVQAPVIAGAANNQLAADDVAELLRGRSILWAPDFVANAGGIINIAHELRPGGYAKAAATADVRRVGDTLRAIYAEAAAREQTPLAAALALGERRLAEAPA</sequence>
<dbReference type="Gene3D" id="3.40.50.720">
    <property type="entry name" value="NAD(P)-binding Rossmann-like Domain"/>
    <property type="match status" value="1"/>
</dbReference>
<dbReference type="GO" id="GO:0006520">
    <property type="term" value="P:amino acid metabolic process"/>
    <property type="evidence" value="ECO:0007669"/>
    <property type="project" value="InterPro"/>
</dbReference>
<gene>
    <name evidence="8" type="primary">ldh</name>
    <name evidence="8" type="ORF">DSM112329_01380</name>
</gene>
<dbReference type="EMBL" id="CP114014">
    <property type="protein sequence ID" value="XAY04545.1"/>
    <property type="molecule type" value="Genomic_DNA"/>
</dbReference>
<evidence type="ECO:0000256" key="4">
    <source>
        <dbReference type="PIRSR" id="PIRSR000188-1"/>
    </source>
</evidence>
<dbReference type="SUPFAM" id="SSF53223">
    <property type="entry name" value="Aminoacid dehydrogenase-like, N-terminal domain"/>
    <property type="match status" value="1"/>
</dbReference>
<organism evidence="8">
    <name type="scientific">Paraconexibacter sp. AEG42_29</name>
    <dbReference type="NCBI Taxonomy" id="2997339"/>
    <lineage>
        <taxon>Bacteria</taxon>
        <taxon>Bacillati</taxon>
        <taxon>Actinomycetota</taxon>
        <taxon>Thermoleophilia</taxon>
        <taxon>Solirubrobacterales</taxon>
        <taxon>Paraconexibacteraceae</taxon>
        <taxon>Paraconexibacter</taxon>
    </lineage>
</organism>
<dbReference type="CDD" id="cd01075">
    <property type="entry name" value="NAD_bind_Leu_Phe_Val_DH"/>
    <property type="match status" value="1"/>
</dbReference>
<dbReference type="SMART" id="SM00839">
    <property type="entry name" value="ELFV_dehydrog"/>
    <property type="match status" value="1"/>
</dbReference>
<comment type="similarity">
    <text evidence="1 6">Belongs to the Glu/Leu/Phe/Val dehydrogenases family.</text>
</comment>
<dbReference type="EC" id="1.4.1.9" evidence="8"/>
<name>A0AAU7AS76_9ACTN</name>
<dbReference type="RefSeq" id="WP_354701074.1">
    <property type="nucleotide sequence ID" value="NZ_CP114014.1"/>
</dbReference>
<dbReference type="GO" id="GO:0050049">
    <property type="term" value="F:L-leucine dehydrogenase activity"/>
    <property type="evidence" value="ECO:0007669"/>
    <property type="project" value="UniProtKB-EC"/>
</dbReference>
<evidence type="ECO:0000313" key="8">
    <source>
        <dbReference type="EMBL" id="XAY04545.1"/>
    </source>
</evidence>
<dbReference type="Gene3D" id="3.40.50.10860">
    <property type="entry name" value="Leucine Dehydrogenase, chain A, domain 1"/>
    <property type="match status" value="1"/>
</dbReference>
<dbReference type="PANTHER" id="PTHR42722">
    <property type="entry name" value="LEUCINE DEHYDROGENASE"/>
    <property type="match status" value="1"/>
</dbReference>
<dbReference type="SUPFAM" id="SSF51735">
    <property type="entry name" value="NAD(P)-binding Rossmann-fold domains"/>
    <property type="match status" value="1"/>
</dbReference>
<dbReference type="InterPro" id="IPR006097">
    <property type="entry name" value="Glu/Leu/Phe/Val/Trp_DH_dimer"/>
</dbReference>
<dbReference type="InterPro" id="IPR006095">
    <property type="entry name" value="Glu/Leu/Phe/Val/Trp_DH"/>
</dbReference>
<keyword evidence="3 5" id="KW-0520">NAD</keyword>
<evidence type="ECO:0000256" key="3">
    <source>
        <dbReference type="ARBA" id="ARBA00023027"/>
    </source>
</evidence>
<dbReference type="InterPro" id="IPR046346">
    <property type="entry name" value="Aminoacid_DH-like_N_sf"/>
</dbReference>
<dbReference type="Pfam" id="PF02812">
    <property type="entry name" value="ELFV_dehydrog_N"/>
    <property type="match status" value="1"/>
</dbReference>
<evidence type="ECO:0000256" key="5">
    <source>
        <dbReference type="PIRSR" id="PIRSR000188-2"/>
    </source>
</evidence>
<proteinExistence type="inferred from homology"/>
<dbReference type="AlphaFoldDB" id="A0AAU7AS76"/>
<dbReference type="InterPro" id="IPR016211">
    <property type="entry name" value="Glu/Phe/Leu/Val/Trp_DH_bac/arc"/>
</dbReference>
<dbReference type="InterPro" id="IPR006096">
    <property type="entry name" value="Glu/Leu/Phe/Val/Trp_DH_C"/>
</dbReference>
<dbReference type="PIRSF" id="PIRSF000188">
    <property type="entry name" value="Phe_leu_dh"/>
    <property type="match status" value="1"/>
</dbReference>
<dbReference type="KEGG" id="parq:DSM112329_01380"/>
<keyword evidence="5" id="KW-0547">Nucleotide-binding</keyword>
<dbReference type="PANTHER" id="PTHR42722:SF1">
    <property type="entry name" value="VALINE DEHYDROGENASE"/>
    <property type="match status" value="1"/>
</dbReference>
<accession>A0AAU7AS76</accession>
<reference evidence="8" key="1">
    <citation type="submission" date="2022-12" db="EMBL/GenBank/DDBJ databases">
        <title>Paraconexibacter alkalitolerans sp. nov. and Baekduia alba sp. nov., isolated from soil and emended description of the genera Paraconexibacter (Chun et al., 2020) and Baekduia (An et al., 2020).</title>
        <authorList>
            <person name="Vieira S."/>
            <person name="Huber K.J."/>
            <person name="Geppert A."/>
            <person name="Wolf J."/>
            <person name="Neumann-Schaal M."/>
            <person name="Muesken M."/>
            <person name="Overmann J."/>
        </authorList>
    </citation>
    <scope>NUCLEOTIDE SEQUENCE</scope>
    <source>
        <strain evidence="8">AEG42_29</strain>
    </source>
</reference>
<evidence type="ECO:0000256" key="6">
    <source>
        <dbReference type="RuleBase" id="RU004417"/>
    </source>
</evidence>
<protein>
    <submittedName>
        <fullName evidence="8">Leucine dehydrogenase</fullName>
        <ecNumber evidence="8">1.4.1.9</ecNumber>
    </submittedName>
</protein>
<dbReference type="Pfam" id="PF00208">
    <property type="entry name" value="ELFV_dehydrog"/>
    <property type="match status" value="1"/>
</dbReference>
<evidence type="ECO:0000256" key="2">
    <source>
        <dbReference type="ARBA" id="ARBA00023002"/>
    </source>
</evidence>
<dbReference type="InterPro" id="IPR036291">
    <property type="entry name" value="NAD(P)-bd_dom_sf"/>
</dbReference>
<evidence type="ECO:0000256" key="1">
    <source>
        <dbReference type="ARBA" id="ARBA00006382"/>
    </source>
</evidence>
<dbReference type="GO" id="GO:0000166">
    <property type="term" value="F:nucleotide binding"/>
    <property type="evidence" value="ECO:0007669"/>
    <property type="project" value="UniProtKB-KW"/>
</dbReference>
<feature type="binding site" evidence="5">
    <location>
        <begin position="182"/>
        <end position="187"/>
    </location>
    <ligand>
        <name>NAD(+)</name>
        <dbReference type="ChEBI" id="CHEBI:57540"/>
    </ligand>
</feature>
<feature type="domain" description="Glutamate/phenylalanine/leucine/valine/L-tryptophan dehydrogenase C-terminal" evidence="7">
    <location>
        <begin position="146"/>
        <end position="349"/>
    </location>
</feature>
<feature type="active site" description="Proton donor/acceptor" evidence="4">
    <location>
        <position position="78"/>
    </location>
</feature>
<dbReference type="PRINTS" id="PR00082">
    <property type="entry name" value="GLFDHDRGNASE"/>
</dbReference>
<keyword evidence="2 6" id="KW-0560">Oxidoreductase</keyword>
<evidence type="ECO:0000259" key="7">
    <source>
        <dbReference type="SMART" id="SM00839"/>
    </source>
</evidence>